<dbReference type="InterPro" id="IPR043502">
    <property type="entry name" value="DNA/RNA_pol_sf"/>
</dbReference>
<dbReference type="InterPro" id="IPR051320">
    <property type="entry name" value="Viral_Replic_Matur_Polypro"/>
</dbReference>
<keyword evidence="2" id="KW-0812">Transmembrane</keyword>
<dbReference type="PANTHER" id="PTHR33064">
    <property type="entry name" value="POL PROTEIN"/>
    <property type="match status" value="1"/>
</dbReference>
<protein>
    <submittedName>
        <fullName evidence="4">Retrovirus-related Pol polyprotein</fullName>
    </submittedName>
</protein>
<dbReference type="Pfam" id="PF00078">
    <property type="entry name" value="RVT_1"/>
    <property type="match status" value="1"/>
</dbReference>
<dbReference type="InterPro" id="IPR000477">
    <property type="entry name" value="RT_dom"/>
</dbReference>
<keyword evidence="2" id="KW-0472">Membrane</keyword>
<dbReference type="SUPFAM" id="SSF56672">
    <property type="entry name" value="DNA/RNA polymerases"/>
    <property type="match status" value="1"/>
</dbReference>
<accession>A0A2S2Q305</accession>
<name>A0A2S2Q305_9HEMI</name>
<dbReference type="GO" id="GO:0071897">
    <property type="term" value="P:DNA biosynthetic process"/>
    <property type="evidence" value="ECO:0007669"/>
    <property type="project" value="UniProtKB-ARBA"/>
</dbReference>
<evidence type="ECO:0000259" key="3">
    <source>
        <dbReference type="PROSITE" id="PS50878"/>
    </source>
</evidence>
<dbReference type="AlphaFoldDB" id="A0A2S2Q305"/>
<dbReference type="Gene3D" id="3.30.70.270">
    <property type="match status" value="1"/>
</dbReference>
<evidence type="ECO:0000256" key="2">
    <source>
        <dbReference type="SAM" id="Phobius"/>
    </source>
</evidence>
<dbReference type="PROSITE" id="PS50878">
    <property type="entry name" value="RT_POL"/>
    <property type="match status" value="1"/>
</dbReference>
<evidence type="ECO:0000256" key="1">
    <source>
        <dbReference type="SAM" id="MobiDB-lite"/>
    </source>
</evidence>
<sequence length="192" mass="22890">MLDSDFDEFDDINDTDEDPTWENDDVNSCYSSEVDSQSVCRNFFSKNINKASQNPIVFCSFLVDGRNYSFKRMPFGLNISGPEFQKSMDRVLGSLLHTFVTIYVDDILITSQDEESHYRHIHTVVTKFKLFNITVNIDKCKFFLTLNWYPYLYSRNWYCRVKNDPKIELLISYSFVFFFFFSLYSMKLNEYF</sequence>
<reference evidence="4" key="1">
    <citation type="submission" date="2018-04" db="EMBL/GenBank/DDBJ databases">
        <title>Transcriptome assembly of Sipha flava.</title>
        <authorList>
            <person name="Scully E.D."/>
            <person name="Geib S.M."/>
            <person name="Palmer N.A."/>
            <person name="Koch K."/>
            <person name="Bradshaw J."/>
            <person name="Heng-Moss T."/>
            <person name="Sarath G."/>
        </authorList>
    </citation>
    <scope>NUCLEOTIDE SEQUENCE</scope>
</reference>
<feature type="region of interest" description="Disordered" evidence="1">
    <location>
        <begin position="1"/>
        <end position="25"/>
    </location>
</feature>
<dbReference type="EMBL" id="GGMS01002891">
    <property type="protein sequence ID" value="MBY72094.1"/>
    <property type="molecule type" value="Transcribed_RNA"/>
</dbReference>
<organism evidence="4">
    <name type="scientific">Sipha flava</name>
    <name type="common">yellow sugarcane aphid</name>
    <dbReference type="NCBI Taxonomy" id="143950"/>
    <lineage>
        <taxon>Eukaryota</taxon>
        <taxon>Metazoa</taxon>
        <taxon>Ecdysozoa</taxon>
        <taxon>Arthropoda</taxon>
        <taxon>Hexapoda</taxon>
        <taxon>Insecta</taxon>
        <taxon>Pterygota</taxon>
        <taxon>Neoptera</taxon>
        <taxon>Paraneoptera</taxon>
        <taxon>Hemiptera</taxon>
        <taxon>Sternorrhyncha</taxon>
        <taxon>Aphidomorpha</taxon>
        <taxon>Aphidoidea</taxon>
        <taxon>Aphididae</taxon>
        <taxon>Sipha</taxon>
    </lineage>
</organism>
<dbReference type="InterPro" id="IPR043128">
    <property type="entry name" value="Rev_trsase/Diguanyl_cyclase"/>
</dbReference>
<proteinExistence type="predicted"/>
<feature type="domain" description="Reverse transcriptase" evidence="3">
    <location>
        <begin position="1"/>
        <end position="153"/>
    </location>
</feature>
<feature type="transmembrane region" description="Helical" evidence="2">
    <location>
        <begin position="167"/>
        <end position="186"/>
    </location>
</feature>
<gene>
    <name evidence="4" type="primary">pol_63</name>
    <name evidence="4" type="ORF">g.85082</name>
</gene>
<dbReference type="PANTHER" id="PTHR33064:SF37">
    <property type="entry name" value="RIBONUCLEASE H"/>
    <property type="match status" value="1"/>
</dbReference>
<evidence type="ECO:0000313" key="4">
    <source>
        <dbReference type="EMBL" id="MBY72094.1"/>
    </source>
</evidence>
<keyword evidence="2" id="KW-1133">Transmembrane helix</keyword>